<dbReference type="EMBL" id="LR877166">
    <property type="protein sequence ID" value="CAD2221798.1"/>
    <property type="molecule type" value="Genomic_DNA"/>
</dbReference>
<dbReference type="Pfam" id="PF00125">
    <property type="entry name" value="Histone"/>
    <property type="match status" value="1"/>
</dbReference>
<evidence type="ECO:0000313" key="13">
    <source>
        <dbReference type="EMBL" id="CAD2220838.1"/>
    </source>
</evidence>
<dbReference type="EMBL" id="LR877171">
    <property type="protein sequence ID" value="CAD2222567.1"/>
    <property type="molecule type" value="Genomic_DNA"/>
</dbReference>
<dbReference type="InterPro" id="IPR009072">
    <property type="entry name" value="Histone-fold"/>
</dbReference>
<dbReference type="Proteomes" id="UP000515908">
    <property type="component" value="Chromosome 27"/>
</dbReference>
<evidence type="ECO:0000313" key="24">
    <source>
        <dbReference type="EMBL" id="CAD2222553.1"/>
    </source>
</evidence>
<dbReference type="EMBL" id="LR877147">
    <property type="protein sequence ID" value="CAD2214700.1"/>
    <property type="molecule type" value="Genomic_DNA"/>
</dbReference>
<dbReference type="VEuPathDB" id="TriTrypDB:ADEAN_000932300"/>
<dbReference type="SUPFAM" id="SSF47113">
    <property type="entry name" value="Histone-fold"/>
    <property type="match status" value="1"/>
</dbReference>
<dbReference type="EMBL" id="LR877166">
    <property type="protein sequence ID" value="CAD2221788.1"/>
    <property type="molecule type" value="Genomic_DNA"/>
</dbReference>
<name>S9WMH0_9TRYP</name>
<proteinExistence type="inferred from homology"/>
<dbReference type="Proteomes" id="UP000515908">
    <property type="component" value="Chromosome 19"/>
</dbReference>
<dbReference type="VEuPathDB" id="TriTrypDB:ADEAN_000216700"/>
<dbReference type="EMBL" id="LR877171">
    <property type="protein sequence ID" value="CAD2222557.1"/>
    <property type="molecule type" value="Genomic_DNA"/>
</dbReference>
<evidence type="ECO:0000313" key="6">
    <source>
        <dbReference type="EMBL" id="CAD2214696.1"/>
    </source>
</evidence>
<dbReference type="EMBL" id="LR877164">
    <property type="protein sequence ID" value="CAD2221140.1"/>
    <property type="molecule type" value="Genomic_DNA"/>
</dbReference>
<accession>S9WMH0</accession>
<dbReference type="OrthoDB" id="3360192at2759"/>
<dbReference type="VEuPathDB" id="TriTrypDB:ADEAN_000217500"/>
<dbReference type="SMART" id="SM00427">
    <property type="entry name" value="H2B"/>
    <property type="match status" value="1"/>
</dbReference>
<dbReference type="Proteomes" id="UP000515908">
    <property type="component" value="Chromosome 20"/>
</dbReference>
<evidence type="ECO:0000313" key="21">
    <source>
        <dbReference type="EMBL" id="CAD2222534.1"/>
    </source>
</evidence>
<dbReference type="AlphaFoldDB" id="S9WMH0"/>
<dbReference type="PANTHER" id="PTHR23428">
    <property type="entry name" value="HISTONE H2B"/>
    <property type="match status" value="1"/>
</dbReference>
<dbReference type="EMBL" id="LR877147">
    <property type="protein sequence ID" value="CAD2214716.1"/>
    <property type="molecule type" value="Genomic_DNA"/>
</dbReference>
<feature type="region of interest" description="Disordered" evidence="2">
    <location>
        <begin position="1"/>
        <end position="26"/>
    </location>
</feature>
<dbReference type="VEuPathDB" id="TriTrypDB:ADEAN_001008500"/>
<dbReference type="VEuPathDB" id="TriTrypDB:ADEAN_001009300"/>
<dbReference type="EMBL" id="LR877163">
    <property type="protein sequence ID" value="CAD2220848.1"/>
    <property type="molecule type" value="Genomic_DNA"/>
</dbReference>
<dbReference type="VEuPathDB" id="TriTrypDB:ADEAN_001007800"/>
<dbReference type="EMBL" id="LR877166">
    <property type="protein sequence ID" value="CAD2221793.1"/>
    <property type="molecule type" value="Genomic_DNA"/>
</dbReference>
<dbReference type="EMBL" id="LR877171">
    <property type="protein sequence ID" value="CAD2222549.1"/>
    <property type="molecule type" value="Genomic_DNA"/>
</dbReference>
<feature type="domain" description="Core Histone H2A/H2B/H3" evidence="3">
    <location>
        <begin position="11"/>
        <end position="89"/>
    </location>
</feature>
<dbReference type="EMBL" id="LR877164">
    <property type="protein sequence ID" value="CAD2221148.1"/>
    <property type="molecule type" value="Genomic_DNA"/>
</dbReference>
<feature type="compositionally biased region" description="Basic residues" evidence="2">
    <location>
        <begin position="7"/>
        <end position="25"/>
    </location>
</feature>
<dbReference type="EMBL" id="LR877147">
    <property type="protein sequence ID" value="CAD2214696.1"/>
    <property type="molecule type" value="Genomic_DNA"/>
</dbReference>
<evidence type="ECO:0000313" key="16">
    <source>
        <dbReference type="EMBL" id="CAD2221144.1"/>
    </source>
</evidence>
<dbReference type="EMBL" id="LR877164">
    <property type="protein sequence ID" value="CAD2221144.1"/>
    <property type="molecule type" value="Genomic_DNA"/>
</dbReference>
<dbReference type="VEuPathDB" id="TriTrypDB:ADEAN_001011100"/>
<gene>
    <name evidence="4" type="ORF">ADEAN_000213900</name>
    <name evidence="5" type="ORF">ADEAN_000214300</name>
    <name evidence="6" type="ORF">ADEAN_000214700</name>
    <name evidence="7" type="ORF">ADEAN_000215100</name>
    <name evidence="8" type="ORF">ADEAN_000215500</name>
    <name evidence="9" type="ORF">ADEAN_000215900</name>
    <name evidence="10" type="ORF">ADEAN_000216300</name>
    <name evidence="11" type="ORF">ADEAN_000216700</name>
    <name evidence="12" type="ORF">ADEAN_000217500</name>
    <name evidence="13" type="ORF">ADEAN_000836200</name>
    <name evidence="14" type="ORF">ADEAN_000837200</name>
    <name evidence="15" type="ORF">ADEAN_000867100</name>
    <name evidence="16" type="ORF">ADEAN_000867500</name>
    <name evidence="17" type="ORF">ADEAN_000867900</name>
    <name evidence="18" type="ORF">ADEAN_000932300</name>
    <name evidence="19" type="ORF">ADEAN_000932800</name>
    <name evidence="20" type="ORF">ADEAN_000933300</name>
    <name evidence="21" type="ORF">ADEAN_001007800</name>
    <name evidence="22" type="ORF">ADEAN_001008500</name>
    <name evidence="23" type="ORF">ADEAN_001009300</name>
    <name evidence="24" type="ORF">ADEAN_001009700</name>
    <name evidence="25" type="ORF">ADEAN_001010100</name>
    <name evidence="26" type="ORF">ADEAN_001011100</name>
    <name evidence="27" type="ORF">ADEAN_001011500</name>
</gene>
<dbReference type="Gene3D" id="1.10.20.10">
    <property type="entry name" value="Histone, subunit A"/>
    <property type="match status" value="1"/>
</dbReference>
<dbReference type="EMBL" id="LR877147">
    <property type="protein sequence ID" value="CAD2214692.1"/>
    <property type="molecule type" value="Genomic_DNA"/>
</dbReference>
<evidence type="ECO:0000313" key="10">
    <source>
        <dbReference type="EMBL" id="CAD2214712.1"/>
    </source>
</evidence>
<evidence type="ECO:0000313" key="23">
    <source>
        <dbReference type="EMBL" id="CAD2222549.1"/>
    </source>
</evidence>
<comment type="similarity">
    <text evidence="1">Belongs to the histone H2B family.</text>
</comment>
<evidence type="ECO:0000313" key="18">
    <source>
        <dbReference type="EMBL" id="CAD2221788.1"/>
    </source>
</evidence>
<dbReference type="Proteomes" id="UP000515908">
    <property type="component" value="Chromosome 03"/>
</dbReference>
<evidence type="ECO:0000313" key="20">
    <source>
        <dbReference type="EMBL" id="CAD2221798.1"/>
    </source>
</evidence>
<evidence type="ECO:0000313" key="22">
    <source>
        <dbReference type="EMBL" id="CAD2222541.1"/>
    </source>
</evidence>
<organism evidence="14 28">
    <name type="scientific">Angomonas deanei</name>
    <dbReference type="NCBI Taxonomy" id="59799"/>
    <lineage>
        <taxon>Eukaryota</taxon>
        <taxon>Discoba</taxon>
        <taxon>Euglenozoa</taxon>
        <taxon>Kinetoplastea</taxon>
        <taxon>Metakinetoplastina</taxon>
        <taxon>Trypanosomatida</taxon>
        <taxon>Trypanosomatidae</taxon>
        <taxon>Strigomonadinae</taxon>
        <taxon>Angomonas</taxon>
    </lineage>
</organism>
<evidence type="ECO:0000313" key="19">
    <source>
        <dbReference type="EMBL" id="CAD2221793.1"/>
    </source>
</evidence>
<dbReference type="VEuPathDB" id="TriTrypDB:ADEAN_000214300"/>
<dbReference type="PRINTS" id="PR00621">
    <property type="entry name" value="HISTONEH2B"/>
</dbReference>
<dbReference type="InterPro" id="IPR007125">
    <property type="entry name" value="H2A/H2B/H3"/>
</dbReference>
<dbReference type="EMBL" id="LR877147">
    <property type="protein sequence ID" value="CAD2214724.1"/>
    <property type="molecule type" value="Genomic_DNA"/>
</dbReference>
<evidence type="ECO:0000313" key="7">
    <source>
        <dbReference type="EMBL" id="CAD2214700.1"/>
    </source>
</evidence>
<dbReference type="EMBL" id="LR877171">
    <property type="protein sequence ID" value="CAD2222553.1"/>
    <property type="molecule type" value="Genomic_DNA"/>
</dbReference>
<evidence type="ECO:0000313" key="25">
    <source>
        <dbReference type="EMBL" id="CAD2222557.1"/>
    </source>
</evidence>
<dbReference type="VEuPathDB" id="TriTrypDB:ADEAN_000933300"/>
<dbReference type="VEuPathDB" id="TriTrypDB:ADEAN_000214700"/>
<evidence type="ECO:0000259" key="3">
    <source>
        <dbReference type="Pfam" id="PF00125"/>
    </source>
</evidence>
<protein>
    <submittedName>
        <fullName evidence="14">Core histone H2A/H2B/H3/H4, putative</fullName>
    </submittedName>
</protein>
<sequence length="113" mass="12437">MATPKSAPRRAGKKAGKRSNRKPHRSWNIYISRSLKALNKQMSLSGRTVKVLNSFVNDVFERVATEAASIVRANKKRTLDARAVQTAIRVVLPAELCRHGIAEASKALNAATR</sequence>
<evidence type="ECO:0000313" key="15">
    <source>
        <dbReference type="EMBL" id="CAD2221140.1"/>
    </source>
</evidence>
<evidence type="ECO:0000313" key="8">
    <source>
        <dbReference type="EMBL" id="CAD2214704.1"/>
    </source>
</evidence>
<dbReference type="VEuPathDB" id="TriTrypDB:ADEAN_000867100"/>
<dbReference type="EMBL" id="LR877171">
    <property type="protein sequence ID" value="CAD2222534.1"/>
    <property type="molecule type" value="Genomic_DNA"/>
</dbReference>
<dbReference type="VEuPathDB" id="TriTrypDB:ADEAN_000215500"/>
<evidence type="ECO:0000313" key="14">
    <source>
        <dbReference type="EMBL" id="CAD2220848.1"/>
    </source>
</evidence>
<dbReference type="VEuPathDB" id="TriTrypDB:ADEAN_000836200"/>
<dbReference type="VEuPathDB" id="TriTrypDB:ADEAN_001010100"/>
<dbReference type="VEuPathDB" id="TriTrypDB:ADEAN_000867500"/>
<dbReference type="VEuPathDB" id="TriTrypDB:ADEAN_000215900"/>
<evidence type="ECO:0000313" key="5">
    <source>
        <dbReference type="EMBL" id="CAD2214692.1"/>
    </source>
</evidence>
<evidence type="ECO:0000313" key="28">
    <source>
        <dbReference type="Proteomes" id="UP000515908"/>
    </source>
</evidence>
<dbReference type="GO" id="GO:0030527">
    <property type="term" value="F:structural constituent of chromatin"/>
    <property type="evidence" value="ECO:0007669"/>
    <property type="project" value="InterPro"/>
</dbReference>
<reference evidence="14 28" key="1">
    <citation type="submission" date="2020-08" db="EMBL/GenBank/DDBJ databases">
        <authorList>
            <person name="Newling K."/>
            <person name="Davey J."/>
            <person name="Forrester S."/>
        </authorList>
    </citation>
    <scope>NUCLEOTIDE SEQUENCE [LARGE SCALE GENOMIC DNA]</scope>
    <source>
        <strain evidence="14">Crithidia deanei Carvalho</strain>
        <strain evidence="28">Crithidia deanei Carvalho (ATCC PRA-265)</strain>
    </source>
</reference>
<dbReference type="VEuPathDB" id="TriTrypDB:ADEAN_000932800"/>
<evidence type="ECO:0000313" key="26">
    <source>
        <dbReference type="EMBL" id="CAD2222567.1"/>
    </source>
</evidence>
<dbReference type="VEuPathDB" id="TriTrypDB:ADEAN_000867900"/>
<dbReference type="EMBL" id="LR877147">
    <property type="protein sequence ID" value="CAD2214704.1"/>
    <property type="molecule type" value="Genomic_DNA"/>
</dbReference>
<dbReference type="VEuPathDB" id="TriTrypDB:ADEAN_000216300"/>
<dbReference type="VEuPathDB" id="TriTrypDB:ADEAN_001009700"/>
<dbReference type="GO" id="GO:0046982">
    <property type="term" value="F:protein heterodimerization activity"/>
    <property type="evidence" value="ECO:0007669"/>
    <property type="project" value="InterPro"/>
</dbReference>
<dbReference type="EMBL" id="LR877147">
    <property type="protein sequence ID" value="CAD2214712.1"/>
    <property type="molecule type" value="Genomic_DNA"/>
</dbReference>
<dbReference type="EMBL" id="LR877147">
    <property type="protein sequence ID" value="CAD2214688.1"/>
    <property type="molecule type" value="Genomic_DNA"/>
</dbReference>
<dbReference type="GO" id="GO:0003677">
    <property type="term" value="F:DNA binding"/>
    <property type="evidence" value="ECO:0007669"/>
    <property type="project" value="InterPro"/>
</dbReference>
<dbReference type="GO" id="GO:0000786">
    <property type="term" value="C:nucleosome"/>
    <property type="evidence" value="ECO:0007669"/>
    <property type="project" value="InterPro"/>
</dbReference>
<dbReference type="CDD" id="cd22910">
    <property type="entry name" value="HFD_H2B"/>
    <property type="match status" value="1"/>
</dbReference>
<keyword evidence="28" id="KW-1185">Reference proteome</keyword>
<evidence type="ECO:0000313" key="9">
    <source>
        <dbReference type="EMBL" id="CAD2214708.1"/>
    </source>
</evidence>
<dbReference type="EMBL" id="LR877171">
    <property type="protein sequence ID" value="CAD2222571.1"/>
    <property type="molecule type" value="Genomic_DNA"/>
</dbReference>
<evidence type="ECO:0000313" key="17">
    <source>
        <dbReference type="EMBL" id="CAD2221148.1"/>
    </source>
</evidence>
<evidence type="ECO:0000313" key="12">
    <source>
        <dbReference type="EMBL" id="CAD2214724.1"/>
    </source>
</evidence>
<dbReference type="VEuPathDB" id="TriTrypDB:ADEAN_001011500"/>
<evidence type="ECO:0000256" key="2">
    <source>
        <dbReference type="SAM" id="MobiDB-lite"/>
    </source>
</evidence>
<dbReference type="VEuPathDB" id="TriTrypDB:ADEAN_000837200"/>
<evidence type="ECO:0000313" key="27">
    <source>
        <dbReference type="EMBL" id="CAD2222571.1"/>
    </source>
</evidence>
<evidence type="ECO:0000256" key="1">
    <source>
        <dbReference type="ARBA" id="ARBA00006846"/>
    </source>
</evidence>
<evidence type="ECO:0000313" key="11">
    <source>
        <dbReference type="EMBL" id="CAD2214716.1"/>
    </source>
</evidence>
<evidence type="ECO:0000313" key="4">
    <source>
        <dbReference type="EMBL" id="CAD2214688.1"/>
    </source>
</evidence>
<dbReference type="EMBL" id="LR877147">
    <property type="protein sequence ID" value="CAD2214708.1"/>
    <property type="molecule type" value="Genomic_DNA"/>
</dbReference>
<dbReference type="EMBL" id="LR877171">
    <property type="protein sequence ID" value="CAD2222541.1"/>
    <property type="molecule type" value="Genomic_DNA"/>
</dbReference>
<dbReference type="InterPro" id="IPR000558">
    <property type="entry name" value="Histone_H2B"/>
</dbReference>
<dbReference type="VEuPathDB" id="TriTrypDB:ADEAN_000215100"/>
<dbReference type="Proteomes" id="UP000515908">
    <property type="component" value="Chromosome 22"/>
</dbReference>
<dbReference type="VEuPathDB" id="TriTrypDB:ADEAN_000213900"/>
<dbReference type="EMBL" id="LR877163">
    <property type="protein sequence ID" value="CAD2220838.1"/>
    <property type="molecule type" value="Genomic_DNA"/>
</dbReference>